<gene>
    <name evidence="1" type="ORF">LCGC14_1897980</name>
</gene>
<proteinExistence type="predicted"/>
<dbReference type="AlphaFoldDB" id="A0A0F9IVG4"/>
<accession>A0A0F9IVG4</accession>
<comment type="caution">
    <text evidence="1">The sequence shown here is derived from an EMBL/GenBank/DDBJ whole genome shotgun (WGS) entry which is preliminary data.</text>
</comment>
<dbReference type="EMBL" id="LAZR01019822">
    <property type="protein sequence ID" value="KKL91112.1"/>
    <property type="molecule type" value="Genomic_DNA"/>
</dbReference>
<protein>
    <submittedName>
        <fullName evidence="1">Uncharacterized protein</fullName>
    </submittedName>
</protein>
<name>A0A0F9IVG4_9ZZZZ</name>
<sequence length="53" mass="5956">MSNYCAGVNDTDAEEFNRALSALRRLIDGDEETHRIARIMFPVTPDKEKDGAD</sequence>
<evidence type="ECO:0000313" key="1">
    <source>
        <dbReference type="EMBL" id="KKL91112.1"/>
    </source>
</evidence>
<organism evidence="1">
    <name type="scientific">marine sediment metagenome</name>
    <dbReference type="NCBI Taxonomy" id="412755"/>
    <lineage>
        <taxon>unclassified sequences</taxon>
        <taxon>metagenomes</taxon>
        <taxon>ecological metagenomes</taxon>
    </lineage>
</organism>
<reference evidence="1" key="1">
    <citation type="journal article" date="2015" name="Nature">
        <title>Complex archaea that bridge the gap between prokaryotes and eukaryotes.</title>
        <authorList>
            <person name="Spang A."/>
            <person name="Saw J.H."/>
            <person name="Jorgensen S.L."/>
            <person name="Zaremba-Niedzwiedzka K."/>
            <person name="Martijn J."/>
            <person name="Lind A.E."/>
            <person name="van Eijk R."/>
            <person name="Schleper C."/>
            <person name="Guy L."/>
            <person name="Ettema T.J."/>
        </authorList>
    </citation>
    <scope>NUCLEOTIDE SEQUENCE</scope>
</reference>